<dbReference type="GO" id="GO:0016491">
    <property type="term" value="F:oxidoreductase activity"/>
    <property type="evidence" value="ECO:0007669"/>
    <property type="project" value="UniProtKB-KW"/>
</dbReference>
<proteinExistence type="predicted"/>
<dbReference type="PANTHER" id="PTHR48105">
    <property type="entry name" value="THIOREDOXIN REDUCTASE 1-RELATED-RELATED"/>
    <property type="match status" value="1"/>
</dbReference>
<dbReference type="InterPro" id="IPR036188">
    <property type="entry name" value="FAD/NAD-bd_sf"/>
</dbReference>
<dbReference type="PRINTS" id="PR00469">
    <property type="entry name" value="PNDRDTASEII"/>
</dbReference>
<dbReference type="Gene3D" id="3.50.50.60">
    <property type="entry name" value="FAD/NAD(P)-binding domain"/>
    <property type="match status" value="2"/>
</dbReference>
<dbReference type="PRINTS" id="PR00368">
    <property type="entry name" value="FADPNR"/>
</dbReference>
<dbReference type="Pfam" id="PF07992">
    <property type="entry name" value="Pyr_redox_2"/>
    <property type="match status" value="1"/>
</dbReference>
<gene>
    <name evidence="4" type="ORF">S01H1_09907</name>
</gene>
<evidence type="ECO:0000313" key="4">
    <source>
        <dbReference type="EMBL" id="GAF68133.1"/>
    </source>
</evidence>
<organism evidence="4">
    <name type="scientific">marine sediment metagenome</name>
    <dbReference type="NCBI Taxonomy" id="412755"/>
    <lineage>
        <taxon>unclassified sequences</taxon>
        <taxon>metagenomes</taxon>
        <taxon>ecological metagenomes</taxon>
    </lineage>
</organism>
<evidence type="ECO:0000256" key="1">
    <source>
        <dbReference type="ARBA" id="ARBA00022630"/>
    </source>
</evidence>
<keyword evidence="1" id="KW-0285">Flavoprotein</keyword>
<feature type="non-terminal residue" evidence="4">
    <location>
        <position position="1"/>
    </location>
</feature>
<comment type="caution">
    <text evidence="4">The sequence shown here is derived from an EMBL/GenBank/DDBJ whole genome shotgun (WGS) entry which is preliminary data.</text>
</comment>
<reference evidence="4" key="1">
    <citation type="journal article" date="2014" name="Front. Microbiol.">
        <title>High frequency of phylogenetically diverse reductive dehalogenase-homologous genes in deep subseafloor sedimentary metagenomes.</title>
        <authorList>
            <person name="Kawai M."/>
            <person name="Futagami T."/>
            <person name="Toyoda A."/>
            <person name="Takaki Y."/>
            <person name="Nishi S."/>
            <person name="Hori S."/>
            <person name="Arai W."/>
            <person name="Tsubouchi T."/>
            <person name="Morono Y."/>
            <person name="Uchiyama I."/>
            <person name="Ito T."/>
            <person name="Fujiyama A."/>
            <person name="Inagaki F."/>
            <person name="Takami H."/>
        </authorList>
    </citation>
    <scope>NUCLEOTIDE SEQUENCE</scope>
    <source>
        <strain evidence="4">Expedition CK06-06</strain>
    </source>
</reference>
<evidence type="ECO:0000259" key="3">
    <source>
        <dbReference type="Pfam" id="PF07992"/>
    </source>
</evidence>
<dbReference type="SUPFAM" id="SSF51905">
    <property type="entry name" value="FAD/NAD(P)-binding domain"/>
    <property type="match status" value="1"/>
</dbReference>
<dbReference type="AlphaFoldDB" id="X0RH92"/>
<feature type="domain" description="FAD/NAD(P)-binding" evidence="3">
    <location>
        <begin position="8"/>
        <end position="82"/>
    </location>
</feature>
<sequence length="97" mass="10258">DFARSVMVQNPDGKISAIEADGTFIEMALIPNSQMIADMVDLDDQGRIIVDCGNHTNVPGIFAAGDVTSGFAEQVLIAVGEGAKASLSVYEYLLPKL</sequence>
<dbReference type="EMBL" id="BARS01005058">
    <property type="protein sequence ID" value="GAF68133.1"/>
    <property type="molecule type" value="Genomic_DNA"/>
</dbReference>
<evidence type="ECO:0000256" key="2">
    <source>
        <dbReference type="ARBA" id="ARBA00023002"/>
    </source>
</evidence>
<dbReference type="InterPro" id="IPR023753">
    <property type="entry name" value="FAD/NAD-binding_dom"/>
</dbReference>
<protein>
    <recommendedName>
        <fullName evidence="3">FAD/NAD(P)-binding domain-containing protein</fullName>
    </recommendedName>
</protein>
<name>X0RH92_9ZZZZ</name>
<dbReference type="InterPro" id="IPR050097">
    <property type="entry name" value="Ferredoxin-NADP_redctase_2"/>
</dbReference>
<accession>X0RH92</accession>
<keyword evidence="2" id="KW-0560">Oxidoreductase</keyword>